<accession>A0A975BFY8</accession>
<dbReference type="GO" id="GO:0046872">
    <property type="term" value="F:metal ion binding"/>
    <property type="evidence" value="ECO:0007669"/>
    <property type="project" value="UniProtKB-KW"/>
</dbReference>
<dbReference type="InterPro" id="IPR045121">
    <property type="entry name" value="CoAse"/>
</dbReference>
<evidence type="ECO:0000259" key="8">
    <source>
        <dbReference type="PROSITE" id="PS51462"/>
    </source>
</evidence>
<organism evidence="9 10">
    <name type="scientific">Desulfonema magnum</name>
    <dbReference type="NCBI Taxonomy" id="45655"/>
    <lineage>
        <taxon>Bacteria</taxon>
        <taxon>Pseudomonadati</taxon>
        <taxon>Thermodesulfobacteriota</taxon>
        <taxon>Desulfobacteria</taxon>
        <taxon>Desulfobacterales</taxon>
        <taxon>Desulfococcaceae</taxon>
        <taxon>Desulfonema</taxon>
    </lineage>
</organism>
<dbReference type="InterPro" id="IPR000086">
    <property type="entry name" value="NUDIX_hydrolase_dom"/>
</dbReference>
<keyword evidence="4 9" id="KW-0378">Hydrolase</keyword>
<evidence type="ECO:0000256" key="5">
    <source>
        <dbReference type="ARBA" id="ARBA00022842"/>
    </source>
</evidence>
<evidence type="ECO:0000256" key="2">
    <source>
        <dbReference type="ARBA" id="ARBA00001946"/>
    </source>
</evidence>
<name>A0A975BFY8_9BACT</name>
<evidence type="ECO:0000256" key="7">
    <source>
        <dbReference type="SAM" id="MobiDB-lite"/>
    </source>
</evidence>
<evidence type="ECO:0000313" key="9">
    <source>
        <dbReference type="EMBL" id="QTA84575.1"/>
    </source>
</evidence>
<dbReference type="Gene3D" id="3.90.79.10">
    <property type="entry name" value="Nucleoside Triphosphate Pyrophosphohydrolase"/>
    <property type="match status" value="1"/>
</dbReference>
<feature type="compositionally biased region" description="Basic and acidic residues" evidence="7">
    <location>
        <begin position="1"/>
        <end position="10"/>
    </location>
</feature>
<keyword evidence="3" id="KW-0479">Metal-binding</keyword>
<dbReference type="PANTHER" id="PTHR12992">
    <property type="entry name" value="NUDIX HYDROLASE"/>
    <property type="match status" value="1"/>
</dbReference>
<protein>
    <submittedName>
        <fullName evidence="9">NUDIX hydrolase domain-containing protein</fullName>
    </submittedName>
</protein>
<dbReference type="CDD" id="cd03426">
    <property type="entry name" value="NUDIX_CoAse_Nudt7"/>
    <property type="match status" value="1"/>
</dbReference>
<dbReference type="SUPFAM" id="SSF55811">
    <property type="entry name" value="Nudix"/>
    <property type="match status" value="1"/>
</dbReference>
<dbReference type="GO" id="GO:0010945">
    <property type="term" value="F:coenzyme A diphosphatase activity"/>
    <property type="evidence" value="ECO:0007669"/>
    <property type="project" value="InterPro"/>
</dbReference>
<feature type="domain" description="Nudix hydrolase" evidence="8">
    <location>
        <begin position="26"/>
        <end position="164"/>
    </location>
</feature>
<dbReference type="PROSITE" id="PS51462">
    <property type="entry name" value="NUDIX"/>
    <property type="match status" value="1"/>
</dbReference>
<dbReference type="PANTHER" id="PTHR12992:SF11">
    <property type="entry name" value="MITOCHONDRIAL COENZYME A DIPHOSPHATASE NUDT8"/>
    <property type="match status" value="1"/>
</dbReference>
<dbReference type="KEGG" id="dmm:dnm_005730"/>
<keyword evidence="5" id="KW-0460">Magnesium</keyword>
<dbReference type="Proteomes" id="UP000663722">
    <property type="component" value="Chromosome"/>
</dbReference>
<evidence type="ECO:0000256" key="1">
    <source>
        <dbReference type="ARBA" id="ARBA00001936"/>
    </source>
</evidence>
<dbReference type="InterPro" id="IPR015797">
    <property type="entry name" value="NUDIX_hydrolase-like_dom_sf"/>
</dbReference>
<gene>
    <name evidence="9" type="ORF">dnm_005730</name>
</gene>
<sequence length="198" mass="22630">MKVDSSDLKHIIRNTTPPGPPADMSYQPTCVFLLLYNKDEKSHVLAIQKSDTEGYPWRNQVALPGGHIDKSDPTATDAAFRELEEEVNITRNQVELMGSMGHFQTIKNRDIQVFTGLWNGEGPVRHDPTEIARVLEIPLKKLVRTHDMKNFHGRIPDIYDLKYPFQDVEIWGATARILHHFIELLYPLLDDTSSGDLR</sequence>
<dbReference type="RefSeq" id="WP_207681002.1">
    <property type="nucleotide sequence ID" value="NZ_CP061800.1"/>
</dbReference>
<reference evidence="9" key="1">
    <citation type="journal article" date="2021" name="Microb. Physiol.">
        <title>Proteogenomic Insights into the Physiology of Marine, Sulfate-Reducing, Filamentous Desulfonema limicola and Desulfonema magnum.</title>
        <authorList>
            <person name="Schnaars V."/>
            <person name="Wohlbrand L."/>
            <person name="Scheve S."/>
            <person name="Hinrichs C."/>
            <person name="Reinhardt R."/>
            <person name="Rabus R."/>
        </authorList>
    </citation>
    <scope>NUCLEOTIDE SEQUENCE</scope>
    <source>
        <strain evidence="9">4be13</strain>
    </source>
</reference>
<evidence type="ECO:0000313" key="10">
    <source>
        <dbReference type="Proteomes" id="UP000663722"/>
    </source>
</evidence>
<dbReference type="Pfam" id="PF00293">
    <property type="entry name" value="NUDIX"/>
    <property type="match status" value="1"/>
</dbReference>
<evidence type="ECO:0000256" key="6">
    <source>
        <dbReference type="ARBA" id="ARBA00023211"/>
    </source>
</evidence>
<evidence type="ECO:0000256" key="4">
    <source>
        <dbReference type="ARBA" id="ARBA00022801"/>
    </source>
</evidence>
<dbReference type="AlphaFoldDB" id="A0A975BFY8"/>
<proteinExistence type="predicted"/>
<dbReference type="EMBL" id="CP061800">
    <property type="protein sequence ID" value="QTA84575.1"/>
    <property type="molecule type" value="Genomic_DNA"/>
</dbReference>
<keyword evidence="10" id="KW-1185">Reference proteome</keyword>
<comment type="cofactor">
    <cofactor evidence="1">
        <name>Mn(2+)</name>
        <dbReference type="ChEBI" id="CHEBI:29035"/>
    </cofactor>
</comment>
<evidence type="ECO:0000256" key="3">
    <source>
        <dbReference type="ARBA" id="ARBA00022723"/>
    </source>
</evidence>
<comment type="cofactor">
    <cofactor evidence="2">
        <name>Mg(2+)</name>
        <dbReference type="ChEBI" id="CHEBI:18420"/>
    </cofactor>
</comment>
<keyword evidence="6" id="KW-0464">Manganese</keyword>
<feature type="region of interest" description="Disordered" evidence="7">
    <location>
        <begin position="1"/>
        <end position="23"/>
    </location>
</feature>